<gene>
    <name evidence="2" type="ORF">BJY24_004565</name>
</gene>
<name>A0A7W9PHJ1_9NOCA</name>
<protein>
    <submittedName>
        <fullName evidence="2">Uncharacterized protein</fullName>
    </submittedName>
</protein>
<evidence type="ECO:0000313" key="2">
    <source>
        <dbReference type="EMBL" id="MBB5915653.1"/>
    </source>
</evidence>
<accession>A0A7W9PHJ1</accession>
<organism evidence="2 3">
    <name type="scientific">Nocardia transvalensis</name>
    <dbReference type="NCBI Taxonomy" id="37333"/>
    <lineage>
        <taxon>Bacteria</taxon>
        <taxon>Bacillati</taxon>
        <taxon>Actinomycetota</taxon>
        <taxon>Actinomycetes</taxon>
        <taxon>Mycobacteriales</taxon>
        <taxon>Nocardiaceae</taxon>
        <taxon>Nocardia</taxon>
    </lineage>
</organism>
<dbReference type="EMBL" id="JACHIT010000002">
    <property type="protein sequence ID" value="MBB5915653.1"/>
    <property type="molecule type" value="Genomic_DNA"/>
</dbReference>
<evidence type="ECO:0000313" key="3">
    <source>
        <dbReference type="Proteomes" id="UP000540412"/>
    </source>
</evidence>
<proteinExistence type="predicted"/>
<dbReference type="RefSeq" id="WP_040748973.1">
    <property type="nucleotide sequence ID" value="NZ_JACHIT010000002.1"/>
</dbReference>
<evidence type="ECO:0000256" key="1">
    <source>
        <dbReference type="SAM" id="MobiDB-lite"/>
    </source>
</evidence>
<feature type="region of interest" description="Disordered" evidence="1">
    <location>
        <begin position="1"/>
        <end position="27"/>
    </location>
</feature>
<comment type="caution">
    <text evidence="2">The sequence shown here is derived from an EMBL/GenBank/DDBJ whole genome shotgun (WGS) entry which is preliminary data.</text>
</comment>
<keyword evidence="3" id="KW-1185">Reference proteome</keyword>
<dbReference type="AlphaFoldDB" id="A0A7W9PHJ1"/>
<reference evidence="2 3" key="1">
    <citation type="submission" date="2020-08" db="EMBL/GenBank/DDBJ databases">
        <title>Sequencing the genomes of 1000 actinobacteria strains.</title>
        <authorList>
            <person name="Klenk H.-P."/>
        </authorList>
    </citation>
    <scope>NUCLEOTIDE SEQUENCE [LARGE SCALE GENOMIC DNA]</scope>
    <source>
        <strain evidence="2 3">DSM 43582</strain>
    </source>
</reference>
<sequence length="60" mass="6765">MSGWQLPALEAQRASTEPERMSESGPARSIRMVVDADNWLRPVIVYDEAAILRMYADALE</sequence>
<dbReference type="Proteomes" id="UP000540412">
    <property type="component" value="Unassembled WGS sequence"/>
</dbReference>